<comment type="caution">
    <text evidence="3">The sequence shown here is derived from an EMBL/GenBank/DDBJ whole genome shotgun (WGS) entry which is preliminary data.</text>
</comment>
<keyword evidence="2" id="KW-0732">Signal</keyword>
<accession>A0A4Y2M7P1</accession>
<protein>
    <submittedName>
        <fullName evidence="3">Uncharacterized protein</fullName>
    </submittedName>
</protein>
<evidence type="ECO:0000313" key="3">
    <source>
        <dbReference type="EMBL" id="GBN21716.1"/>
    </source>
</evidence>
<gene>
    <name evidence="3" type="ORF">AVEN_204710_1</name>
</gene>
<evidence type="ECO:0000256" key="1">
    <source>
        <dbReference type="SAM" id="MobiDB-lite"/>
    </source>
</evidence>
<dbReference type="EMBL" id="BGPR01006770">
    <property type="protein sequence ID" value="GBN21716.1"/>
    <property type="molecule type" value="Genomic_DNA"/>
</dbReference>
<reference evidence="3 4" key="1">
    <citation type="journal article" date="2019" name="Sci. Rep.">
        <title>Orb-weaving spider Araneus ventricosus genome elucidates the spidroin gene catalogue.</title>
        <authorList>
            <person name="Kono N."/>
            <person name="Nakamura H."/>
            <person name="Ohtoshi R."/>
            <person name="Moran D.A.P."/>
            <person name="Shinohara A."/>
            <person name="Yoshida Y."/>
            <person name="Fujiwara M."/>
            <person name="Mori M."/>
            <person name="Tomita M."/>
            <person name="Arakawa K."/>
        </authorList>
    </citation>
    <scope>NUCLEOTIDE SEQUENCE [LARGE SCALE GENOMIC DNA]</scope>
</reference>
<feature type="signal peptide" evidence="2">
    <location>
        <begin position="1"/>
        <end position="15"/>
    </location>
</feature>
<evidence type="ECO:0000256" key="2">
    <source>
        <dbReference type="SAM" id="SignalP"/>
    </source>
</evidence>
<feature type="region of interest" description="Disordered" evidence="1">
    <location>
        <begin position="69"/>
        <end position="95"/>
    </location>
</feature>
<feature type="compositionally biased region" description="Basic and acidic residues" evidence="1">
    <location>
        <begin position="86"/>
        <end position="95"/>
    </location>
</feature>
<organism evidence="3 4">
    <name type="scientific">Araneus ventricosus</name>
    <name type="common">Orbweaver spider</name>
    <name type="synonym">Epeira ventricosa</name>
    <dbReference type="NCBI Taxonomy" id="182803"/>
    <lineage>
        <taxon>Eukaryota</taxon>
        <taxon>Metazoa</taxon>
        <taxon>Ecdysozoa</taxon>
        <taxon>Arthropoda</taxon>
        <taxon>Chelicerata</taxon>
        <taxon>Arachnida</taxon>
        <taxon>Araneae</taxon>
        <taxon>Araneomorphae</taxon>
        <taxon>Entelegynae</taxon>
        <taxon>Araneoidea</taxon>
        <taxon>Araneidae</taxon>
        <taxon>Araneus</taxon>
    </lineage>
</organism>
<evidence type="ECO:0000313" key="4">
    <source>
        <dbReference type="Proteomes" id="UP000499080"/>
    </source>
</evidence>
<dbReference type="Proteomes" id="UP000499080">
    <property type="component" value="Unassembled WGS sequence"/>
</dbReference>
<name>A0A4Y2M7P1_ARAVE</name>
<sequence>MTFLIPNLWVRVLLGYVEDQLGVRESDLGNGGKTKHKNILEFRFLKFVWKTKVKIVLFRKTMDQYCEVSGPTVSHRKRPPTNSPKARREGAATLS</sequence>
<dbReference type="AlphaFoldDB" id="A0A4Y2M7P1"/>
<feature type="chain" id="PRO_5021507704" evidence="2">
    <location>
        <begin position="16"/>
        <end position="95"/>
    </location>
</feature>
<keyword evidence="4" id="KW-1185">Reference proteome</keyword>
<proteinExistence type="predicted"/>